<keyword evidence="1" id="KW-0238">DNA-binding</keyword>
<evidence type="ECO:0000259" key="3">
    <source>
        <dbReference type="Pfam" id="PF11774"/>
    </source>
</evidence>
<reference evidence="6 7" key="1">
    <citation type="submission" date="2016-10" db="EMBL/GenBank/DDBJ databases">
        <authorList>
            <person name="de Groot N.N."/>
        </authorList>
    </citation>
    <scope>NUCLEOTIDE SEQUENCE [LARGE SCALE GENOMIC DNA]</scope>
    <source>
        <strain evidence="6 7">DSM 44908</strain>
    </source>
</reference>
<proteinExistence type="predicted"/>
<dbReference type="InterPro" id="IPR036625">
    <property type="entry name" value="E3-bd_dom_sf"/>
</dbReference>
<dbReference type="Pfam" id="PF23359">
    <property type="entry name" value="Lsr2_DNA-bd"/>
    <property type="match status" value="1"/>
</dbReference>
<dbReference type="Pfam" id="PF11774">
    <property type="entry name" value="Lsr2"/>
    <property type="match status" value="1"/>
</dbReference>
<dbReference type="AlphaFoldDB" id="A0A1I0U8T9"/>
<evidence type="ECO:0000313" key="6">
    <source>
        <dbReference type="EMBL" id="SFA60455.1"/>
    </source>
</evidence>
<evidence type="ECO:0000256" key="2">
    <source>
        <dbReference type="SAM" id="MobiDB-lite"/>
    </source>
</evidence>
<name>A0A1I0U8T9_9NOCA</name>
<organism evidence="6 7">
    <name type="scientific">Rhodococcoides kroppenstedtii</name>
    <dbReference type="NCBI Taxonomy" id="293050"/>
    <lineage>
        <taxon>Bacteria</taxon>
        <taxon>Bacillati</taxon>
        <taxon>Actinomycetota</taxon>
        <taxon>Actinomycetes</taxon>
        <taxon>Mycobacteriales</taxon>
        <taxon>Nocardiaceae</taxon>
        <taxon>Rhodococcoides</taxon>
    </lineage>
</organism>
<sequence length="114" mass="12660">MARRTTVQMIDDVDGSLIKDGQGETVEFSVGGVSYSIDLNHKHANELYDQFAFWIEHAEKVGGRKTRRASGSGGSNKSRQNLSEVRAWAKENGFEVSTRGRISQEIQDAYDAAH</sequence>
<dbReference type="InterPro" id="IPR055370">
    <property type="entry name" value="Lsr2_DNA-bd"/>
</dbReference>
<dbReference type="GeneID" id="85487228"/>
<evidence type="ECO:0000259" key="4">
    <source>
        <dbReference type="Pfam" id="PF23359"/>
    </source>
</evidence>
<dbReference type="EMBL" id="FOJN01000015">
    <property type="protein sequence ID" value="SFA60455.1"/>
    <property type="molecule type" value="Genomic_DNA"/>
</dbReference>
<gene>
    <name evidence="5" type="ORF">HQ605_06380</name>
    <name evidence="6" type="ORF">SAMN05444374_11568</name>
</gene>
<feature type="region of interest" description="Disordered" evidence="2">
    <location>
        <begin position="64"/>
        <end position="84"/>
    </location>
</feature>
<dbReference type="RefSeq" id="WP_068100654.1">
    <property type="nucleotide sequence ID" value="NZ_FOJN01000015.1"/>
</dbReference>
<dbReference type="InterPro" id="IPR024412">
    <property type="entry name" value="Lsr2_dim_dom"/>
</dbReference>
<protein>
    <submittedName>
        <fullName evidence="5">Lsr2 family protein</fullName>
    </submittedName>
    <submittedName>
        <fullName evidence="6">Lsr2 protein</fullName>
    </submittedName>
</protein>
<evidence type="ECO:0000313" key="8">
    <source>
        <dbReference type="Proteomes" id="UP001520140"/>
    </source>
</evidence>
<feature type="domain" description="Lsr2 DNA-binding" evidence="4">
    <location>
        <begin position="79"/>
        <end position="113"/>
    </location>
</feature>
<dbReference type="Gene3D" id="3.30.60.230">
    <property type="entry name" value="Lsr2, dimerization domain"/>
    <property type="match status" value="1"/>
</dbReference>
<evidence type="ECO:0000313" key="5">
    <source>
        <dbReference type="EMBL" id="MBY6320438.1"/>
    </source>
</evidence>
<dbReference type="Gene3D" id="4.10.320.10">
    <property type="entry name" value="E3-binding domain"/>
    <property type="match status" value="1"/>
</dbReference>
<dbReference type="InterPro" id="IPR042261">
    <property type="entry name" value="Lsr2-like_dimerization"/>
</dbReference>
<dbReference type="GO" id="GO:0016746">
    <property type="term" value="F:acyltransferase activity"/>
    <property type="evidence" value="ECO:0007669"/>
    <property type="project" value="InterPro"/>
</dbReference>
<dbReference type="EMBL" id="JABUKG010000005">
    <property type="protein sequence ID" value="MBY6320438.1"/>
    <property type="molecule type" value="Genomic_DNA"/>
</dbReference>
<evidence type="ECO:0000256" key="1">
    <source>
        <dbReference type="ARBA" id="ARBA00023125"/>
    </source>
</evidence>
<dbReference type="Proteomes" id="UP001520140">
    <property type="component" value="Unassembled WGS sequence"/>
</dbReference>
<dbReference type="OrthoDB" id="4113332at2"/>
<dbReference type="Proteomes" id="UP000182054">
    <property type="component" value="Unassembled WGS sequence"/>
</dbReference>
<accession>A0A1I0U8T9</accession>
<feature type="domain" description="Lsr2 dimerization" evidence="3">
    <location>
        <begin position="1"/>
        <end position="62"/>
    </location>
</feature>
<keyword evidence="8" id="KW-1185">Reference proteome</keyword>
<dbReference type="GO" id="GO:0003677">
    <property type="term" value="F:DNA binding"/>
    <property type="evidence" value="ECO:0007669"/>
    <property type="project" value="UniProtKB-KW"/>
</dbReference>
<evidence type="ECO:0000313" key="7">
    <source>
        <dbReference type="Proteomes" id="UP000182054"/>
    </source>
</evidence>
<reference evidence="5 8" key="2">
    <citation type="submission" date="2020-06" db="EMBL/GenBank/DDBJ databases">
        <title>Taxonomy, biology and ecology of Rhodococcus bacteria occurring in California pistachio and other woody hosts as revealed by genome sequence analyses.</title>
        <authorList>
            <person name="Gai Y."/>
            <person name="Riely B."/>
        </authorList>
    </citation>
    <scope>NUCLEOTIDE SEQUENCE [LARGE SCALE GENOMIC DNA]</scope>
    <source>
        <strain evidence="5 8">BP-284</strain>
    </source>
</reference>